<dbReference type="InterPro" id="IPR001109">
    <property type="entry name" value="Hydrogenase_HupF/HypC"/>
</dbReference>
<dbReference type="NCBIfam" id="TIGR00074">
    <property type="entry name" value="hypC_hupF"/>
    <property type="match status" value="1"/>
</dbReference>
<reference evidence="2 3" key="1">
    <citation type="journal article" date="2015" name="Appl. Environ. Microbiol.">
        <title>The Geoglobus acetivorans genome: Fe(III) reduction, acetate utilization, autotrophic growth, and degradation of aromatic compounds in a hyperthermophilic archaeon.</title>
        <authorList>
            <person name="Mardanov A.V."/>
            <person name="Slododkina G.B."/>
            <person name="Slobodkin A.I."/>
            <person name="Beletsky A.V."/>
            <person name="Gavrilov S.N."/>
            <person name="Kublanov I.V."/>
            <person name="Bonch-Osmolovskaya E.A."/>
            <person name="Skryabin K.G."/>
            <person name="Ravin N.V."/>
        </authorList>
    </citation>
    <scope>NUCLEOTIDE SEQUENCE [LARGE SCALE GENOMIC DNA]</scope>
    <source>
        <strain evidence="2 3">SBH6</strain>
    </source>
</reference>
<dbReference type="PANTHER" id="PTHR35177">
    <property type="entry name" value="HYDROGENASE MATURATION FACTOR HYBG"/>
    <property type="match status" value="1"/>
</dbReference>
<dbReference type="RefSeq" id="WP_048092085.1">
    <property type="nucleotide sequence ID" value="NZ_CP009552.1"/>
</dbReference>
<dbReference type="AlphaFoldDB" id="A0A0A7GHF6"/>
<comment type="similarity">
    <text evidence="1">Belongs to the HupF/HypC family.</text>
</comment>
<organism evidence="2 3">
    <name type="scientific">Geoglobus acetivorans</name>
    <dbReference type="NCBI Taxonomy" id="565033"/>
    <lineage>
        <taxon>Archaea</taxon>
        <taxon>Methanobacteriati</taxon>
        <taxon>Methanobacteriota</taxon>
        <taxon>Archaeoglobi</taxon>
        <taxon>Archaeoglobales</taxon>
        <taxon>Archaeoglobaceae</taxon>
        <taxon>Geoglobus</taxon>
    </lineage>
</organism>
<dbReference type="PANTHER" id="PTHR35177:SF2">
    <property type="entry name" value="HYDROGENASE MATURATION FACTOR HYBG"/>
    <property type="match status" value="1"/>
</dbReference>
<dbReference type="EMBL" id="CP009552">
    <property type="protein sequence ID" value="AIY90336.1"/>
    <property type="molecule type" value="Genomic_DNA"/>
</dbReference>
<proteinExistence type="inferred from homology"/>
<dbReference type="Pfam" id="PF01455">
    <property type="entry name" value="HupF_HypC"/>
    <property type="match status" value="1"/>
</dbReference>
<evidence type="ECO:0000313" key="3">
    <source>
        <dbReference type="Proteomes" id="UP000030624"/>
    </source>
</evidence>
<sequence length="71" mass="8207">MCLAIPAEVVEVEWPYATVDMKGARRKVRVDLLDDVRVGDYVLIHVGLAIQKVSKEEVEEIDRLWQKILEE</sequence>
<dbReference type="GO" id="GO:0005506">
    <property type="term" value="F:iron ion binding"/>
    <property type="evidence" value="ECO:0007669"/>
    <property type="project" value="TreeGrafter"/>
</dbReference>
<dbReference type="GO" id="GO:0051604">
    <property type="term" value="P:protein maturation"/>
    <property type="evidence" value="ECO:0007669"/>
    <property type="project" value="TreeGrafter"/>
</dbReference>
<dbReference type="SUPFAM" id="SSF159127">
    <property type="entry name" value="HupF/HypC-like"/>
    <property type="match status" value="1"/>
</dbReference>
<dbReference type="FunFam" id="2.30.30.140:FF:000022">
    <property type="entry name" value="Hydrogenase assembly chaperone HybG"/>
    <property type="match status" value="1"/>
</dbReference>
<dbReference type="GeneID" id="24797876"/>
<dbReference type="Gene3D" id="2.30.30.140">
    <property type="match status" value="1"/>
</dbReference>
<name>A0A0A7GHF6_GEOAI</name>
<dbReference type="HOGENOM" id="CLU_159381_2_2_2"/>
<dbReference type="STRING" id="565033.GACE_1295"/>
<dbReference type="PRINTS" id="PR00445">
    <property type="entry name" value="HUPFHYPC"/>
</dbReference>
<evidence type="ECO:0000256" key="1">
    <source>
        <dbReference type="ARBA" id="ARBA00006018"/>
    </source>
</evidence>
<accession>A0A0A7GHF6</accession>
<gene>
    <name evidence="2" type="ORF">GACE_1295</name>
</gene>
<dbReference type="GO" id="GO:1902670">
    <property type="term" value="F:carbon dioxide binding"/>
    <property type="evidence" value="ECO:0007669"/>
    <property type="project" value="TreeGrafter"/>
</dbReference>
<dbReference type="KEGG" id="gac:GACE_1295"/>
<dbReference type="eggNOG" id="arCOG04427">
    <property type="taxonomic scope" value="Archaea"/>
</dbReference>
<evidence type="ECO:0000313" key="2">
    <source>
        <dbReference type="EMBL" id="AIY90336.1"/>
    </source>
</evidence>
<dbReference type="Proteomes" id="UP000030624">
    <property type="component" value="Chromosome"/>
</dbReference>
<protein>
    <submittedName>
        <fullName evidence="2">[NiFe] hydrogenase metallocenter assembly protein HypC</fullName>
    </submittedName>
</protein>